<evidence type="ECO:0000256" key="1">
    <source>
        <dbReference type="SAM" id="MobiDB-lite"/>
    </source>
</evidence>
<protein>
    <submittedName>
        <fullName evidence="2">Uncharacterized protein</fullName>
    </submittedName>
</protein>
<evidence type="ECO:0000313" key="3">
    <source>
        <dbReference type="Proteomes" id="UP001066276"/>
    </source>
</evidence>
<feature type="region of interest" description="Disordered" evidence="1">
    <location>
        <begin position="1"/>
        <end position="38"/>
    </location>
</feature>
<accession>A0AAV7UGM0</accession>
<organism evidence="2 3">
    <name type="scientific">Pleurodeles waltl</name>
    <name type="common">Iberian ribbed newt</name>
    <dbReference type="NCBI Taxonomy" id="8319"/>
    <lineage>
        <taxon>Eukaryota</taxon>
        <taxon>Metazoa</taxon>
        <taxon>Chordata</taxon>
        <taxon>Craniata</taxon>
        <taxon>Vertebrata</taxon>
        <taxon>Euteleostomi</taxon>
        <taxon>Amphibia</taxon>
        <taxon>Batrachia</taxon>
        <taxon>Caudata</taxon>
        <taxon>Salamandroidea</taxon>
        <taxon>Salamandridae</taxon>
        <taxon>Pleurodelinae</taxon>
        <taxon>Pleurodeles</taxon>
    </lineage>
</organism>
<dbReference type="EMBL" id="JANPWB010000005">
    <property type="protein sequence ID" value="KAJ1188052.1"/>
    <property type="molecule type" value="Genomic_DNA"/>
</dbReference>
<keyword evidence="3" id="KW-1185">Reference proteome</keyword>
<dbReference type="AlphaFoldDB" id="A0AAV7UGM0"/>
<gene>
    <name evidence="2" type="ORF">NDU88_004817</name>
</gene>
<reference evidence="2" key="1">
    <citation type="journal article" date="2022" name="bioRxiv">
        <title>Sequencing and chromosome-scale assembly of the giantPleurodeles waltlgenome.</title>
        <authorList>
            <person name="Brown T."/>
            <person name="Elewa A."/>
            <person name="Iarovenko S."/>
            <person name="Subramanian E."/>
            <person name="Araus A.J."/>
            <person name="Petzold A."/>
            <person name="Susuki M."/>
            <person name="Suzuki K.-i.T."/>
            <person name="Hayashi T."/>
            <person name="Toyoda A."/>
            <person name="Oliveira C."/>
            <person name="Osipova E."/>
            <person name="Leigh N.D."/>
            <person name="Simon A."/>
            <person name="Yun M.H."/>
        </authorList>
    </citation>
    <scope>NUCLEOTIDE SEQUENCE</scope>
    <source>
        <strain evidence="2">20211129_DDA</strain>
        <tissue evidence="2">Liver</tissue>
    </source>
</reference>
<sequence>MPGVPRRRQRAAEAGAQRAGPVQRDWASTTRVDAGMSDGSCLRSSALTTSTAPRFTPSLLFNTSSGMLSARDPGIKGGGMAPLQPALAICAVTVCKNKALSRAKDQSKYS</sequence>
<evidence type="ECO:0000313" key="2">
    <source>
        <dbReference type="EMBL" id="KAJ1188052.1"/>
    </source>
</evidence>
<name>A0AAV7UGM0_PLEWA</name>
<proteinExistence type="predicted"/>
<dbReference type="Proteomes" id="UP001066276">
    <property type="component" value="Chromosome 3_1"/>
</dbReference>
<comment type="caution">
    <text evidence="2">The sequence shown here is derived from an EMBL/GenBank/DDBJ whole genome shotgun (WGS) entry which is preliminary data.</text>
</comment>